<dbReference type="InterPro" id="IPR018247">
    <property type="entry name" value="EF_Hand_1_Ca_BS"/>
</dbReference>
<dbReference type="Pfam" id="PF13499">
    <property type="entry name" value="EF-hand_7"/>
    <property type="match status" value="1"/>
</dbReference>
<protein>
    <recommendedName>
        <fullName evidence="3">EF-hand domain-containing protein</fullName>
    </recommendedName>
</protein>
<dbReference type="Pfam" id="PF13202">
    <property type="entry name" value="EF-hand_5"/>
    <property type="match status" value="1"/>
</dbReference>
<accession>A0A7S4BUF0</accession>
<dbReference type="SMART" id="SM00054">
    <property type="entry name" value="EFh"/>
    <property type="match status" value="3"/>
</dbReference>
<dbReference type="InterPro" id="IPR050230">
    <property type="entry name" value="CALM/Myosin/TropC-like"/>
</dbReference>
<evidence type="ECO:0000256" key="1">
    <source>
        <dbReference type="ARBA" id="ARBA00022737"/>
    </source>
</evidence>
<dbReference type="AlphaFoldDB" id="A0A7S4BUF0"/>
<dbReference type="SUPFAM" id="SSF47473">
    <property type="entry name" value="EF-hand"/>
    <property type="match status" value="1"/>
</dbReference>
<feature type="domain" description="EF-hand" evidence="3">
    <location>
        <begin position="44"/>
        <end position="79"/>
    </location>
</feature>
<dbReference type="GO" id="GO:0016460">
    <property type="term" value="C:myosin II complex"/>
    <property type="evidence" value="ECO:0007669"/>
    <property type="project" value="TreeGrafter"/>
</dbReference>
<feature type="domain" description="EF-hand" evidence="3">
    <location>
        <begin position="117"/>
        <end position="152"/>
    </location>
</feature>
<name>A0A7S4BUF0_CHRCT</name>
<sequence length="165" mass="18583">MGCCMSMVPGLKHLNAVYPTNPELQATLEKIVAEHPWAGLLTPTQFLEIKTAFYKFDSDYDGHIDASELMSVMRSCGLLPTPENVIELLDSVDIDHNGVIEFREFVLIMARRILQDDGKVELLEAFKLLDNDANGYVDIEEARRLFMTAGTQVWSNAQRAGYRNS</sequence>
<dbReference type="PANTHER" id="PTHR23048:SF45">
    <property type="entry name" value="CALMODULIN LIKE 4"/>
    <property type="match status" value="1"/>
</dbReference>
<evidence type="ECO:0000313" key="4">
    <source>
        <dbReference type="EMBL" id="CAE0777205.1"/>
    </source>
</evidence>
<dbReference type="GO" id="GO:0005509">
    <property type="term" value="F:calcium ion binding"/>
    <property type="evidence" value="ECO:0007669"/>
    <property type="project" value="InterPro"/>
</dbReference>
<dbReference type="PROSITE" id="PS00018">
    <property type="entry name" value="EF_HAND_1"/>
    <property type="match status" value="1"/>
</dbReference>
<dbReference type="CDD" id="cd00051">
    <property type="entry name" value="EFh"/>
    <property type="match status" value="1"/>
</dbReference>
<feature type="domain" description="EF-hand" evidence="3">
    <location>
        <begin position="80"/>
        <end position="115"/>
    </location>
</feature>
<dbReference type="FunFam" id="1.10.238.10:FF:000527">
    <property type="entry name" value="Calmodulin-3"/>
    <property type="match status" value="1"/>
</dbReference>
<organism evidence="4">
    <name type="scientific">Chrysotila carterae</name>
    <name type="common">Marine alga</name>
    <name type="synonym">Syracosphaera carterae</name>
    <dbReference type="NCBI Taxonomy" id="13221"/>
    <lineage>
        <taxon>Eukaryota</taxon>
        <taxon>Haptista</taxon>
        <taxon>Haptophyta</taxon>
        <taxon>Prymnesiophyceae</taxon>
        <taxon>Isochrysidales</taxon>
        <taxon>Isochrysidaceae</taxon>
        <taxon>Chrysotila</taxon>
    </lineage>
</organism>
<dbReference type="EMBL" id="HBIZ01046562">
    <property type="protein sequence ID" value="CAE0777205.1"/>
    <property type="molecule type" value="Transcribed_RNA"/>
</dbReference>
<reference evidence="4" key="1">
    <citation type="submission" date="2021-01" db="EMBL/GenBank/DDBJ databases">
        <authorList>
            <person name="Corre E."/>
            <person name="Pelletier E."/>
            <person name="Niang G."/>
            <person name="Scheremetjew M."/>
            <person name="Finn R."/>
            <person name="Kale V."/>
            <person name="Holt S."/>
            <person name="Cochrane G."/>
            <person name="Meng A."/>
            <person name="Brown T."/>
            <person name="Cohen L."/>
        </authorList>
    </citation>
    <scope>NUCLEOTIDE SEQUENCE</scope>
    <source>
        <strain evidence="4">CCMP645</strain>
    </source>
</reference>
<keyword evidence="2" id="KW-0106">Calcium</keyword>
<keyword evidence="1" id="KW-0677">Repeat</keyword>
<dbReference type="Gene3D" id="1.10.238.10">
    <property type="entry name" value="EF-hand"/>
    <property type="match status" value="1"/>
</dbReference>
<dbReference type="InterPro" id="IPR002048">
    <property type="entry name" value="EF_hand_dom"/>
</dbReference>
<evidence type="ECO:0000256" key="2">
    <source>
        <dbReference type="ARBA" id="ARBA00022837"/>
    </source>
</evidence>
<dbReference type="PANTHER" id="PTHR23048">
    <property type="entry name" value="MYOSIN LIGHT CHAIN 1, 3"/>
    <property type="match status" value="1"/>
</dbReference>
<gene>
    <name evidence="4" type="ORF">PCAR00345_LOCUS29844</name>
</gene>
<dbReference type="PROSITE" id="PS50222">
    <property type="entry name" value="EF_HAND_2"/>
    <property type="match status" value="3"/>
</dbReference>
<evidence type="ECO:0000259" key="3">
    <source>
        <dbReference type="PROSITE" id="PS50222"/>
    </source>
</evidence>
<proteinExistence type="predicted"/>
<dbReference type="InterPro" id="IPR011992">
    <property type="entry name" value="EF-hand-dom_pair"/>
</dbReference>